<dbReference type="InterPro" id="IPR003591">
    <property type="entry name" value="Leu-rich_rpt_typical-subtyp"/>
</dbReference>
<keyword evidence="5" id="KW-1185">Reference proteome</keyword>
<dbReference type="AlphaFoldDB" id="A0A0L0DAJ0"/>
<sequence>MPRGLNDSASLHAALASSATAAYERLQSSGGSGRTINEEGRGPGEEVVPDALAVVVEQPEAVRSLVSQLDLSHQGMAHVPFVLTDLLPALRILDLSFNDLRALPVARMVSSLPKLTVLDLRHNKLVDLAHISALAALSKLEELHVGGNPLPHVSRRVHLLHKLIYDQMDRYPLTGSGIRPFAGPMAELLTQMSAKSSLGSSTRAELDAMEARGELSRAQHQEAISRIMMRRQGLARAGGSEVVVLDERDPDILCSARRGMTKYLGVSEGEHAPHVIKQQLAQSSVSRLGSDIMYADMRQVPIPRDGPFPSLRVLNGRPVTVEDMDAAERLGISGGTQFSQRLEADAEFVETSDLLSSSSTRAKEKEYQAIYESVLGSAITTIDRMGVERGSTSKSSTAASTLLRSVAADVHARSQRDARHAARKRFTKLVVGREASRKLEVLDPDSKDTGPHEESRYEPRGDDGRRDDDEANAVDAYLELLKKTEAASMISDDDMASVLKNPNSTKKLRQIKTLTSRQRQARRGTIRRVVAPVESDSESSSSADSDVAHLVGEAEVRAPGKVRSKGATSAASDIYYECAVVLDQSHRVIHNSAPPESSTTVYDDRNVVSSHIPFAVYADVPEYDDIAGVARTNSTLLARTVAAPRWVQRNPKLRQRAAQLREAKRAEMAAIEAARRAEAAEERRRERRLGFKSKAELPPHIEVSPLIYQQFQGVRRRVEGVIGLSSARVGRISGATGQQLGEMFQDMDAESIEVALRQADLDLEIDDVRSRSRQQLATEQRYLARMPGVLSSADDIVADDDLAMIVPAKVDESKASTLAAGSAERSDAVTKSATAIFNMQPAELDEFLSTARTNDFDPISALAATETDGGDDDDGEPRLRGRGLSALRGDTSYAPALGKTRAEAAAELEKLQSFTERRMLGYVADMCVHEPDDESKLAAAAIRSELRSRER</sequence>
<dbReference type="PROSITE" id="PS51450">
    <property type="entry name" value="LRR"/>
    <property type="match status" value="1"/>
</dbReference>
<dbReference type="EMBL" id="GL349453">
    <property type="protein sequence ID" value="KNC49086.1"/>
    <property type="molecule type" value="Genomic_DNA"/>
</dbReference>
<dbReference type="SUPFAM" id="SSF52058">
    <property type="entry name" value="L domain-like"/>
    <property type="match status" value="1"/>
</dbReference>
<organism evidence="4 5">
    <name type="scientific">Thecamonas trahens ATCC 50062</name>
    <dbReference type="NCBI Taxonomy" id="461836"/>
    <lineage>
        <taxon>Eukaryota</taxon>
        <taxon>Apusozoa</taxon>
        <taxon>Apusomonadida</taxon>
        <taxon>Apusomonadidae</taxon>
        <taxon>Thecamonas</taxon>
    </lineage>
</organism>
<feature type="compositionally biased region" description="Basic and acidic residues" evidence="3">
    <location>
        <begin position="440"/>
        <end position="468"/>
    </location>
</feature>
<dbReference type="Gene3D" id="3.80.10.10">
    <property type="entry name" value="Ribonuclease Inhibitor"/>
    <property type="match status" value="1"/>
</dbReference>
<dbReference type="SMART" id="SM00369">
    <property type="entry name" value="LRR_TYP"/>
    <property type="match status" value="3"/>
</dbReference>
<dbReference type="STRING" id="461836.A0A0L0DAJ0"/>
<dbReference type="Pfam" id="PF13855">
    <property type="entry name" value="LRR_8"/>
    <property type="match status" value="1"/>
</dbReference>
<dbReference type="Proteomes" id="UP000054408">
    <property type="component" value="Unassembled WGS sequence"/>
</dbReference>
<dbReference type="InterPro" id="IPR032675">
    <property type="entry name" value="LRR_dom_sf"/>
</dbReference>
<dbReference type="OrthoDB" id="1081807at2759"/>
<dbReference type="RefSeq" id="XP_013758117.1">
    <property type="nucleotide sequence ID" value="XM_013902663.1"/>
</dbReference>
<keyword evidence="2" id="KW-0677">Repeat</keyword>
<evidence type="ECO:0000256" key="3">
    <source>
        <dbReference type="SAM" id="MobiDB-lite"/>
    </source>
</evidence>
<keyword evidence="1" id="KW-0433">Leucine-rich repeat</keyword>
<accession>A0A0L0DAJ0</accession>
<name>A0A0L0DAJ0_THETB</name>
<evidence type="ECO:0000256" key="2">
    <source>
        <dbReference type="ARBA" id="ARBA00022737"/>
    </source>
</evidence>
<proteinExistence type="predicted"/>
<feature type="region of interest" description="Disordered" evidence="3">
    <location>
        <begin position="440"/>
        <end position="469"/>
    </location>
</feature>
<feature type="region of interest" description="Disordered" evidence="3">
    <location>
        <begin position="863"/>
        <end position="884"/>
    </location>
</feature>
<dbReference type="PANTHER" id="PTHR18849:SF0">
    <property type="entry name" value="CILIA- AND FLAGELLA-ASSOCIATED PROTEIN 410-RELATED"/>
    <property type="match status" value="1"/>
</dbReference>
<evidence type="ECO:0000256" key="1">
    <source>
        <dbReference type="ARBA" id="ARBA00022614"/>
    </source>
</evidence>
<dbReference type="GeneID" id="25564547"/>
<dbReference type="InterPro" id="IPR001611">
    <property type="entry name" value="Leu-rich_rpt"/>
</dbReference>
<protein>
    <submittedName>
        <fullName evidence="4">Uncharacterized protein</fullName>
    </submittedName>
</protein>
<evidence type="ECO:0000313" key="4">
    <source>
        <dbReference type="EMBL" id="KNC49086.1"/>
    </source>
</evidence>
<dbReference type="PANTHER" id="PTHR18849">
    <property type="entry name" value="LEUCINE RICH REPEAT PROTEIN"/>
    <property type="match status" value="1"/>
</dbReference>
<evidence type="ECO:0000313" key="5">
    <source>
        <dbReference type="Proteomes" id="UP000054408"/>
    </source>
</evidence>
<gene>
    <name evidence="4" type="ORF">AMSG_05050</name>
</gene>
<reference evidence="4 5" key="1">
    <citation type="submission" date="2010-05" db="EMBL/GenBank/DDBJ databases">
        <title>The Genome Sequence of Thecamonas trahens ATCC 50062.</title>
        <authorList>
            <consortium name="The Broad Institute Genome Sequencing Platform"/>
            <person name="Russ C."/>
            <person name="Cuomo C."/>
            <person name="Shea T."/>
            <person name="Young S.K."/>
            <person name="Zeng Q."/>
            <person name="Koehrsen M."/>
            <person name="Haas B."/>
            <person name="Borodovsky M."/>
            <person name="Guigo R."/>
            <person name="Alvarado L."/>
            <person name="Berlin A."/>
            <person name="Bochicchio J."/>
            <person name="Borenstein D."/>
            <person name="Chapman S."/>
            <person name="Chen Z."/>
            <person name="Freedman E."/>
            <person name="Gellesch M."/>
            <person name="Goldberg J."/>
            <person name="Griggs A."/>
            <person name="Gujja S."/>
            <person name="Heilman E."/>
            <person name="Heiman D."/>
            <person name="Hepburn T."/>
            <person name="Howarth C."/>
            <person name="Jen D."/>
            <person name="Larson L."/>
            <person name="Mehta T."/>
            <person name="Park D."/>
            <person name="Pearson M."/>
            <person name="Roberts A."/>
            <person name="Saif S."/>
            <person name="Shenoy N."/>
            <person name="Sisk P."/>
            <person name="Stolte C."/>
            <person name="Sykes S."/>
            <person name="Thomson T."/>
            <person name="Walk T."/>
            <person name="White J."/>
            <person name="Yandava C."/>
            <person name="Burger G."/>
            <person name="Gray M.W."/>
            <person name="Holland P.W.H."/>
            <person name="King N."/>
            <person name="Lang F.B.F."/>
            <person name="Roger A.J."/>
            <person name="Ruiz-Trillo I."/>
            <person name="Lander E."/>
            <person name="Nusbaum C."/>
        </authorList>
    </citation>
    <scope>NUCLEOTIDE SEQUENCE [LARGE SCALE GENOMIC DNA]</scope>
    <source>
        <strain evidence="4 5">ATCC 50062</strain>
    </source>
</reference>